<dbReference type="Gene3D" id="1.20.1280.250">
    <property type="match status" value="1"/>
</dbReference>
<dbReference type="InterPro" id="IPR032330">
    <property type="entry name" value="EF-G-binding_C"/>
</dbReference>
<dbReference type="InterPro" id="IPR010841">
    <property type="entry name" value="EF-G-binding_N"/>
</dbReference>
<evidence type="ECO:0000259" key="1">
    <source>
        <dbReference type="Pfam" id="PF07299"/>
    </source>
</evidence>
<feature type="domain" description="Elongation factor G-binding protein C-terminal treble-clef zinc-finger" evidence="2">
    <location>
        <begin position="97"/>
        <end position="197"/>
    </location>
</feature>
<dbReference type="InterPro" id="IPR038344">
    <property type="entry name" value="EF-G_N_sf"/>
</dbReference>
<protein>
    <submittedName>
        <fullName evidence="3">Fibronectin-binding protein</fullName>
    </submittedName>
</protein>
<evidence type="ECO:0000259" key="2">
    <source>
        <dbReference type="Pfam" id="PF16571"/>
    </source>
</evidence>
<gene>
    <name evidence="3" type="ORF">QI30_16515</name>
</gene>
<evidence type="ECO:0000313" key="3">
    <source>
        <dbReference type="EMBL" id="RUS52376.1"/>
    </source>
</evidence>
<accession>A0A433RPN8</accession>
<reference evidence="3 4" key="1">
    <citation type="submission" date="2014-11" db="EMBL/GenBank/DDBJ databases">
        <title>Genome sequence and analysis of novel Kurthia sp.</title>
        <authorList>
            <person name="Lawson J.N."/>
            <person name="Gonzalez J.E."/>
            <person name="Rinauldi L."/>
            <person name="Xuan Z."/>
            <person name="Firman A."/>
            <person name="Shaddox L."/>
            <person name="Trudeau A."/>
            <person name="Shah S."/>
            <person name="Reiman D."/>
        </authorList>
    </citation>
    <scope>NUCLEOTIDE SEQUENCE [LARGE SCALE GENOMIC DNA]</scope>
    <source>
        <strain evidence="3 4">3B1D</strain>
    </source>
</reference>
<dbReference type="Pfam" id="PF16571">
    <property type="entry name" value="FBP_C"/>
    <property type="match status" value="1"/>
</dbReference>
<dbReference type="RefSeq" id="WP_126991702.1">
    <property type="nucleotide sequence ID" value="NZ_JTFC01000042.1"/>
</dbReference>
<proteinExistence type="predicted"/>
<dbReference type="EMBL" id="JTFC01000042">
    <property type="protein sequence ID" value="RUS52376.1"/>
    <property type="molecule type" value="Genomic_DNA"/>
</dbReference>
<dbReference type="OrthoDB" id="1891078at2"/>
<sequence>MINPILTVANVRLIEQQVNKILNSKSLSKDPEILSAVKGIAVAELKEKLPVATEEILRAVTQISDRTDAELFIESLKIYTIPFKAISEKGLQKLFRKDKKLKLPKLETIDWHGISYLSWADQGTHRQYIVIEKDGTFIALRGISQPQYYTKGICAICNQHGPVHLFTATVKGNEDRYTSYSNYICDDPEKCNAHVTDYKVLEDFVTRNLV</sequence>
<keyword evidence="4" id="KW-1185">Reference proteome</keyword>
<dbReference type="Proteomes" id="UP000288623">
    <property type="component" value="Unassembled WGS sequence"/>
</dbReference>
<name>A0A433RPN8_9BACL</name>
<dbReference type="AlphaFoldDB" id="A0A433RPN8"/>
<feature type="domain" description="Elongation factor G-binding protein N-terminal" evidence="1">
    <location>
        <begin position="12"/>
        <end position="84"/>
    </location>
</feature>
<dbReference type="Pfam" id="PF07299">
    <property type="entry name" value="EF-G-binding_N"/>
    <property type="match status" value="1"/>
</dbReference>
<dbReference type="CDD" id="cd16342">
    <property type="entry name" value="FusC_FusB"/>
    <property type="match status" value="1"/>
</dbReference>
<organism evidence="3 4">
    <name type="scientific">Candidatus Kurthia intestinigallinarum</name>
    <dbReference type="NCBI Taxonomy" id="1562256"/>
    <lineage>
        <taxon>Bacteria</taxon>
        <taxon>Bacillati</taxon>
        <taxon>Bacillota</taxon>
        <taxon>Bacilli</taxon>
        <taxon>Bacillales</taxon>
        <taxon>Caryophanaceae</taxon>
        <taxon>Kurthia</taxon>
    </lineage>
</organism>
<comment type="caution">
    <text evidence="3">The sequence shown here is derived from an EMBL/GenBank/DDBJ whole genome shotgun (WGS) entry which is preliminary data.</text>
</comment>
<evidence type="ECO:0000313" key="4">
    <source>
        <dbReference type="Proteomes" id="UP000288623"/>
    </source>
</evidence>